<dbReference type="InterPro" id="IPR019757">
    <property type="entry name" value="Pept_S26A_signal_pept_1_Lys-AS"/>
</dbReference>
<evidence type="ECO:0000256" key="5">
    <source>
        <dbReference type="ARBA" id="ARBA00022670"/>
    </source>
</evidence>
<dbReference type="PROSITE" id="PS00760">
    <property type="entry name" value="SPASE_I_2"/>
    <property type="match status" value="1"/>
</dbReference>
<comment type="subcellular location">
    <subcellularLocation>
        <location evidence="2">Cell membrane</location>
        <topology evidence="2">Single-pass type II membrane protein</topology>
    </subcellularLocation>
    <subcellularLocation>
        <location evidence="9">Membrane</location>
        <topology evidence="9">Single-pass type II membrane protein</topology>
    </subcellularLocation>
</comment>
<keyword evidence="6 8" id="KW-0378">Hydrolase</keyword>
<reference evidence="12 13" key="1">
    <citation type="submission" date="2017-02" db="EMBL/GenBank/DDBJ databases">
        <title>Genome sequence of Clostridium beijerinckii Br21.</title>
        <authorList>
            <person name="Fonseca B.C."/>
            <person name="Guazzaroni M.E."/>
            <person name="Riano-Pachon D.M."/>
            <person name="Reginatto V."/>
        </authorList>
    </citation>
    <scope>NUCLEOTIDE SEQUENCE [LARGE SCALE GENOMIC DNA]</scope>
    <source>
        <strain evidence="12 13">Br21</strain>
    </source>
</reference>
<evidence type="ECO:0000256" key="4">
    <source>
        <dbReference type="ARBA" id="ARBA00013208"/>
    </source>
</evidence>
<dbReference type="Gene3D" id="2.10.109.10">
    <property type="entry name" value="Umud Fragment, subunit A"/>
    <property type="match status" value="1"/>
</dbReference>
<reference evidence="11" key="3">
    <citation type="journal article" date="2022" name="Nat. Biotechnol.">
        <title>Carbon-negative production of acetone and isopropanol by gas fermentation at industrial pilot scale.</title>
        <authorList>
            <person name="Liew F.E."/>
            <person name="Nogle R."/>
            <person name="Abdalla T."/>
            <person name="Rasor B.J."/>
            <person name="Canter C."/>
            <person name="Jensen R.O."/>
            <person name="Wang L."/>
            <person name="Strutz J."/>
            <person name="Chirania P."/>
            <person name="De Tissera S."/>
            <person name="Mueller A.P."/>
            <person name="Ruan Z."/>
            <person name="Gao A."/>
            <person name="Tran L."/>
            <person name="Engle N.L."/>
            <person name="Bromley J.C."/>
            <person name="Daniell J."/>
            <person name="Conrado R."/>
            <person name="Tschaplinski T.J."/>
            <person name="Giannone R.J."/>
            <person name="Hettich R.L."/>
            <person name="Karim A.S."/>
            <person name="Simpson S.D."/>
            <person name="Brown S.D."/>
            <person name="Leang C."/>
            <person name="Jewett M.C."/>
            <person name="Kopke M."/>
        </authorList>
    </citation>
    <scope>NUCLEOTIDE SEQUENCE</scope>
    <source>
        <strain evidence="11">DJ015</strain>
    </source>
</reference>
<name>A0A1B9BIB6_CLOBE</name>
<evidence type="ECO:0000256" key="2">
    <source>
        <dbReference type="ARBA" id="ARBA00004401"/>
    </source>
</evidence>
<feature type="active site" evidence="7">
    <location>
        <position position="62"/>
    </location>
</feature>
<evidence type="ECO:0000313" key="12">
    <source>
        <dbReference type="EMBL" id="OOP74753.1"/>
    </source>
</evidence>
<evidence type="ECO:0000256" key="3">
    <source>
        <dbReference type="ARBA" id="ARBA00009370"/>
    </source>
</evidence>
<protein>
    <recommendedName>
        <fullName evidence="4 8">Signal peptidase I</fullName>
        <ecNumber evidence="4 8">3.4.21.89</ecNumber>
    </recommendedName>
</protein>
<comment type="catalytic activity">
    <reaction evidence="1 8">
        <text>Cleavage of hydrophobic, N-terminal signal or leader sequences from secreted and periplasmic proteins.</text>
        <dbReference type="EC" id="3.4.21.89"/>
    </reaction>
</comment>
<feature type="active site" evidence="7">
    <location>
        <position position="104"/>
    </location>
</feature>
<dbReference type="InterPro" id="IPR019756">
    <property type="entry name" value="Pept_S26A_signal_pept_1_Ser-AS"/>
</dbReference>
<evidence type="ECO:0000256" key="9">
    <source>
        <dbReference type="RuleBase" id="RU362042"/>
    </source>
</evidence>
<evidence type="ECO:0000256" key="1">
    <source>
        <dbReference type="ARBA" id="ARBA00000677"/>
    </source>
</evidence>
<dbReference type="EC" id="3.4.21.89" evidence="4 8"/>
<evidence type="ECO:0000313" key="13">
    <source>
        <dbReference type="Proteomes" id="UP000190959"/>
    </source>
</evidence>
<dbReference type="Proteomes" id="UP001194098">
    <property type="component" value="Unassembled WGS sequence"/>
</dbReference>
<dbReference type="InterPro" id="IPR036286">
    <property type="entry name" value="LexA/Signal_pep-like_sf"/>
</dbReference>
<dbReference type="PANTHER" id="PTHR43390">
    <property type="entry name" value="SIGNAL PEPTIDASE I"/>
    <property type="match status" value="1"/>
</dbReference>
<dbReference type="InterPro" id="IPR019533">
    <property type="entry name" value="Peptidase_S26"/>
</dbReference>
<dbReference type="GO" id="GO:0009003">
    <property type="term" value="F:signal peptidase activity"/>
    <property type="evidence" value="ECO:0007669"/>
    <property type="project" value="UniProtKB-EC"/>
</dbReference>
<dbReference type="Pfam" id="PF10502">
    <property type="entry name" value="Peptidase_S26"/>
    <property type="match status" value="1"/>
</dbReference>
<dbReference type="Proteomes" id="UP000190959">
    <property type="component" value="Unassembled WGS sequence"/>
</dbReference>
<dbReference type="EMBL" id="MWMH01000001">
    <property type="protein sequence ID" value="OOP74753.1"/>
    <property type="molecule type" value="Genomic_DNA"/>
</dbReference>
<evidence type="ECO:0000256" key="7">
    <source>
        <dbReference type="PIRSR" id="PIRSR600223-1"/>
    </source>
</evidence>
<dbReference type="InterPro" id="IPR019758">
    <property type="entry name" value="Pept_S26A_signal_pept_1_CS"/>
</dbReference>
<evidence type="ECO:0000259" key="10">
    <source>
        <dbReference type="Pfam" id="PF10502"/>
    </source>
</evidence>
<keyword evidence="5 8" id="KW-0645">Protease</keyword>
<feature type="transmembrane region" description="Helical" evidence="8">
    <location>
        <begin position="34"/>
        <end position="57"/>
    </location>
</feature>
<comment type="caution">
    <text evidence="12">The sequence shown here is derived from an EMBL/GenBank/DDBJ whole genome shotgun (WGS) entry which is preliminary data.</text>
</comment>
<dbReference type="GO" id="GO:0006465">
    <property type="term" value="P:signal peptide processing"/>
    <property type="evidence" value="ECO:0007669"/>
    <property type="project" value="InterPro"/>
</dbReference>
<dbReference type="CDD" id="cd06530">
    <property type="entry name" value="S26_SPase_I"/>
    <property type="match status" value="1"/>
</dbReference>
<dbReference type="PRINTS" id="PR00727">
    <property type="entry name" value="LEADERPTASE"/>
</dbReference>
<dbReference type="PROSITE" id="PS00501">
    <property type="entry name" value="SPASE_I_1"/>
    <property type="match status" value="1"/>
</dbReference>
<keyword evidence="8" id="KW-1133">Transmembrane helix</keyword>
<dbReference type="PANTHER" id="PTHR43390:SF1">
    <property type="entry name" value="CHLOROPLAST PROCESSING PEPTIDASE"/>
    <property type="match status" value="1"/>
</dbReference>
<sequence>MCNLGYGGNIVAENNEDEIVADKKEKKKSILNEWIIDIAVVLCIALLVWNFVGYGVWITSGSMIPTLEVKDRLLVTRVHNPKNLKEGDIVLFKNDEFKGEILIKRLIGLPGDVIEIKNGVVYRNGQELKEDYVKNNEIYNGSFKVPDNKYFFLGDNRANSDDSRYWKDPYVDESYIEGKAQVKYYPIKDFEILK</sequence>
<dbReference type="RefSeq" id="WP_065418511.1">
    <property type="nucleotide sequence ID" value="NZ_BKAK01000020.1"/>
</dbReference>
<evidence type="ECO:0000313" key="11">
    <source>
        <dbReference type="EMBL" id="MBC2473185.1"/>
    </source>
</evidence>
<dbReference type="NCBIfam" id="TIGR02227">
    <property type="entry name" value="sigpep_I_bact"/>
    <property type="match status" value="1"/>
</dbReference>
<gene>
    <name evidence="11" type="primary">lepB</name>
    <name evidence="12" type="ORF">CBEIBR21_00880</name>
    <name evidence="11" type="ORF">HGI39_00385</name>
</gene>
<keyword evidence="8" id="KW-0472">Membrane</keyword>
<dbReference type="GO" id="GO:0004252">
    <property type="term" value="F:serine-type endopeptidase activity"/>
    <property type="evidence" value="ECO:0007669"/>
    <property type="project" value="InterPro"/>
</dbReference>
<evidence type="ECO:0000256" key="8">
    <source>
        <dbReference type="RuleBase" id="RU003993"/>
    </source>
</evidence>
<dbReference type="AlphaFoldDB" id="A0A1B9BIB6"/>
<reference evidence="11" key="2">
    <citation type="submission" date="2020-04" db="EMBL/GenBank/DDBJ databases">
        <authorList>
            <person name="Brown S."/>
        </authorList>
    </citation>
    <scope>NUCLEOTIDE SEQUENCE</scope>
    <source>
        <strain evidence="11">DJ015</strain>
    </source>
</reference>
<dbReference type="GeneID" id="66347665"/>
<proteinExistence type="inferred from homology"/>
<comment type="similarity">
    <text evidence="3 9">Belongs to the peptidase S26 family.</text>
</comment>
<dbReference type="InterPro" id="IPR000223">
    <property type="entry name" value="Pept_S26A_signal_pept_1"/>
</dbReference>
<organism evidence="12 13">
    <name type="scientific">Clostridium beijerinckii</name>
    <name type="common">Clostridium MP</name>
    <dbReference type="NCBI Taxonomy" id="1520"/>
    <lineage>
        <taxon>Bacteria</taxon>
        <taxon>Bacillati</taxon>
        <taxon>Bacillota</taxon>
        <taxon>Clostridia</taxon>
        <taxon>Eubacteriales</taxon>
        <taxon>Clostridiaceae</taxon>
        <taxon>Clostridium</taxon>
    </lineage>
</organism>
<dbReference type="PROSITE" id="PS00761">
    <property type="entry name" value="SPASE_I_3"/>
    <property type="match status" value="1"/>
</dbReference>
<dbReference type="GO" id="GO:0005886">
    <property type="term" value="C:plasma membrane"/>
    <property type="evidence" value="ECO:0007669"/>
    <property type="project" value="UniProtKB-SubCell"/>
</dbReference>
<feature type="domain" description="Peptidase S26" evidence="10">
    <location>
        <begin position="32"/>
        <end position="185"/>
    </location>
</feature>
<accession>A0A1B9BIB6</accession>
<dbReference type="EMBL" id="JABAGV010000001">
    <property type="protein sequence ID" value="MBC2473185.1"/>
    <property type="molecule type" value="Genomic_DNA"/>
</dbReference>
<dbReference type="SUPFAM" id="SSF51306">
    <property type="entry name" value="LexA/Signal peptidase"/>
    <property type="match status" value="1"/>
</dbReference>
<evidence type="ECO:0000256" key="6">
    <source>
        <dbReference type="ARBA" id="ARBA00022801"/>
    </source>
</evidence>
<keyword evidence="8" id="KW-0812">Transmembrane</keyword>